<dbReference type="RefSeq" id="WP_092600161.1">
    <property type="nucleotide sequence ID" value="NZ_FNFI01000019.1"/>
</dbReference>
<evidence type="ECO:0000256" key="1">
    <source>
        <dbReference type="ARBA" id="ARBA00022747"/>
    </source>
</evidence>
<dbReference type="Gene3D" id="3.90.220.20">
    <property type="entry name" value="DNA methylase specificity domains"/>
    <property type="match status" value="1"/>
</dbReference>
<evidence type="ECO:0000313" key="3">
    <source>
        <dbReference type="EMBL" id="SDK77743.1"/>
    </source>
</evidence>
<keyword evidence="1" id="KW-0680">Restriction system</keyword>
<keyword evidence="2" id="KW-0238">DNA-binding</keyword>
<evidence type="ECO:0000256" key="2">
    <source>
        <dbReference type="ARBA" id="ARBA00023125"/>
    </source>
</evidence>
<dbReference type="OrthoDB" id="9795776at2"/>
<dbReference type="SUPFAM" id="SSF116734">
    <property type="entry name" value="DNA methylase specificity domain"/>
    <property type="match status" value="1"/>
</dbReference>
<organism evidence="3 4">
    <name type="scientific">Jeotgalicoccus aerolatus</name>
    <dbReference type="NCBI Taxonomy" id="709510"/>
    <lineage>
        <taxon>Bacteria</taxon>
        <taxon>Bacillati</taxon>
        <taxon>Bacillota</taxon>
        <taxon>Bacilli</taxon>
        <taxon>Bacillales</taxon>
        <taxon>Staphylococcaceae</taxon>
        <taxon>Jeotgalicoccus</taxon>
    </lineage>
</organism>
<dbReference type="InterPro" id="IPR044946">
    <property type="entry name" value="Restrct_endonuc_typeI_TRD_sf"/>
</dbReference>
<dbReference type="STRING" id="586411.SAMN05216187_1195"/>
<name>A0A1G9ENT3_9STAP</name>
<proteinExistence type="predicted"/>
<evidence type="ECO:0000313" key="4">
    <source>
        <dbReference type="Proteomes" id="UP000242700"/>
    </source>
</evidence>
<gene>
    <name evidence="3" type="ORF">SAMN05216187_1195</name>
</gene>
<sequence length="121" mass="14358">MTNEVKNVPELRFPEFDEEWEKKRLKDICKINPKFEDNFPSEFNYIDLESVKKGKIYKISKYTMHNAPSRAQRVAKQGDIFFQTVRPYQQNNFVFVDDSYPTVVSTGYAQLRSNLNPSYFI</sequence>
<accession>A0A1G9ENT3</accession>
<reference evidence="4" key="1">
    <citation type="submission" date="2016-10" db="EMBL/GenBank/DDBJ databases">
        <authorList>
            <person name="Varghese N."/>
            <person name="Submissions S."/>
        </authorList>
    </citation>
    <scope>NUCLEOTIDE SEQUENCE [LARGE SCALE GENOMIC DNA]</scope>
    <source>
        <strain evidence="4">CGMCC 1.8911</strain>
    </source>
</reference>
<dbReference type="GO" id="GO:0003677">
    <property type="term" value="F:DNA binding"/>
    <property type="evidence" value="ECO:0007669"/>
    <property type="project" value="UniProtKB-KW"/>
</dbReference>
<dbReference type="EMBL" id="FNFI01000019">
    <property type="protein sequence ID" value="SDK77743.1"/>
    <property type="molecule type" value="Genomic_DNA"/>
</dbReference>
<dbReference type="AlphaFoldDB" id="A0A1G9ENT3"/>
<dbReference type="Proteomes" id="UP000242700">
    <property type="component" value="Unassembled WGS sequence"/>
</dbReference>
<protein>
    <submittedName>
        <fullName evidence="3">Type I restriction enzyme, S subunit</fullName>
    </submittedName>
</protein>
<dbReference type="GO" id="GO:0009307">
    <property type="term" value="P:DNA restriction-modification system"/>
    <property type="evidence" value="ECO:0007669"/>
    <property type="project" value="UniProtKB-KW"/>
</dbReference>